<dbReference type="EMBL" id="JPWH01000016">
    <property type="protein sequence ID" value="RCK45630.1"/>
    <property type="molecule type" value="Genomic_DNA"/>
</dbReference>
<organism evidence="3 4">
    <name type="scientific">Thalassospira profundimaris</name>
    <dbReference type="NCBI Taxonomy" id="502049"/>
    <lineage>
        <taxon>Bacteria</taxon>
        <taxon>Pseudomonadati</taxon>
        <taxon>Pseudomonadota</taxon>
        <taxon>Alphaproteobacteria</taxon>
        <taxon>Rhodospirillales</taxon>
        <taxon>Thalassospiraceae</taxon>
        <taxon>Thalassospira</taxon>
    </lineage>
</organism>
<dbReference type="OrthoDB" id="9771666at2"/>
<sequence>MIRDWDDAYANGNYIENATSYPPKWEKAAQAFRDQLATTNRARLDIAYGTLTREKYDLFLPEGTPKGLMVFVHGGYWRSFDKSTWSHFANGAVTQGWAVCMPSYTLAPNARLATITKQIATAIDHAAGEIDGPIHLSGHSAGGHLAARMICDGSPLSSQTLDRIGHVMPISGLHDLRPLRHTEMNQVLNIDAPEAQSESPALLAPARPGNKPARVTCWVGADERPEFVRQSDLLANIWTGLGANTQCVHAPDRHHFTVIDDLTDPESDMTCCLLSGIIEDGD</sequence>
<evidence type="ECO:0000256" key="1">
    <source>
        <dbReference type="ARBA" id="ARBA00022801"/>
    </source>
</evidence>
<evidence type="ECO:0000259" key="2">
    <source>
        <dbReference type="Pfam" id="PF07859"/>
    </source>
</evidence>
<keyword evidence="1" id="KW-0378">Hydrolase</keyword>
<dbReference type="PANTHER" id="PTHR48081">
    <property type="entry name" value="AB HYDROLASE SUPERFAMILY PROTEIN C4A8.06C"/>
    <property type="match status" value="1"/>
</dbReference>
<dbReference type="InterPro" id="IPR029058">
    <property type="entry name" value="AB_hydrolase_fold"/>
</dbReference>
<reference evidence="3 4" key="1">
    <citation type="submission" date="2014-07" db="EMBL/GenBank/DDBJ databases">
        <title>Draft genome sequence of Thalassospira profundimaris S25-3-2.</title>
        <authorList>
            <person name="Lai Q."/>
            <person name="Shao Z."/>
        </authorList>
    </citation>
    <scope>NUCLEOTIDE SEQUENCE [LARGE SCALE GENOMIC DNA]</scope>
    <source>
        <strain evidence="3 4">S25-3-2</strain>
    </source>
</reference>
<dbReference type="RefSeq" id="WP_114089558.1">
    <property type="nucleotide sequence ID" value="NZ_JPWH01000016.1"/>
</dbReference>
<dbReference type="Pfam" id="PF07859">
    <property type="entry name" value="Abhydrolase_3"/>
    <property type="match status" value="1"/>
</dbReference>
<gene>
    <name evidence="3" type="ORF">TH25_17920</name>
</gene>
<dbReference type="Proteomes" id="UP000252517">
    <property type="component" value="Unassembled WGS sequence"/>
</dbReference>
<feature type="domain" description="Alpha/beta hydrolase fold-3" evidence="2">
    <location>
        <begin position="69"/>
        <end position="177"/>
    </location>
</feature>
<comment type="caution">
    <text evidence="3">The sequence shown here is derived from an EMBL/GenBank/DDBJ whole genome shotgun (WGS) entry which is preliminary data.</text>
</comment>
<accession>A0A367WY29</accession>
<dbReference type="InterPro" id="IPR050300">
    <property type="entry name" value="GDXG_lipolytic_enzyme"/>
</dbReference>
<protein>
    <submittedName>
        <fullName evidence="3">Esterase</fullName>
    </submittedName>
</protein>
<proteinExistence type="predicted"/>
<dbReference type="PANTHER" id="PTHR48081:SF33">
    <property type="entry name" value="KYNURENINE FORMAMIDASE"/>
    <property type="match status" value="1"/>
</dbReference>
<dbReference type="AlphaFoldDB" id="A0A367WY29"/>
<evidence type="ECO:0000313" key="3">
    <source>
        <dbReference type="EMBL" id="RCK45630.1"/>
    </source>
</evidence>
<dbReference type="InterPro" id="IPR013094">
    <property type="entry name" value="AB_hydrolase_3"/>
</dbReference>
<name>A0A367WY29_9PROT</name>
<dbReference type="SUPFAM" id="SSF53474">
    <property type="entry name" value="alpha/beta-Hydrolases"/>
    <property type="match status" value="1"/>
</dbReference>
<dbReference type="GO" id="GO:0016787">
    <property type="term" value="F:hydrolase activity"/>
    <property type="evidence" value="ECO:0007669"/>
    <property type="project" value="UniProtKB-KW"/>
</dbReference>
<evidence type="ECO:0000313" key="4">
    <source>
        <dbReference type="Proteomes" id="UP000252517"/>
    </source>
</evidence>
<dbReference type="Gene3D" id="3.40.50.1820">
    <property type="entry name" value="alpha/beta hydrolase"/>
    <property type="match status" value="1"/>
</dbReference>